<gene>
    <name evidence="1" type="ORF">LEP1GSC081_2722</name>
</gene>
<protein>
    <submittedName>
        <fullName evidence="1">Uncharacterized protein</fullName>
    </submittedName>
</protein>
<proteinExistence type="predicted"/>
<sequence>MGTTANPGFHEKILKMWELIPDYDFTEKPEMMGTYCKT</sequence>
<dbReference type="EMBL" id="AHMY02000022">
    <property type="protein sequence ID" value="EKO16679.1"/>
    <property type="molecule type" value="Genomic_DNA"/>
</dbReference>
<accession>A0A0E2B743</accession>
<evidence type="ECO:0000313" key="1">
    <source>
        <dbReference type="EMBL" id="EKO16679.1"/>
    </source>
</evidence>
<dbReference type="Proteomes" id="UP000006253">
    <property type="component" value="Unassembled WGS sequence"/>
</dbReference>
<name>A0A0E2B743_9LEPT</name>
<comment type="caution">
    <text evidence="1">The sequence shown here is derived from an EMBL/GenBank/DDBJ whole genome shotgun (WGS) entry which is preliminary data.</text>
</comment>
<dbReference type="AlphaFoldDB" id="A0A0E2B743"/>
<evidence type="ECO:0000313" key="2">
    <source>
        <dbReference type="Proteomes" id="UP000006253"/>
    </source>
</evidence>
<organism evidence="1 2">
    <name type="scientific">Leptospira kirschneri str. H1</name>
    <dbReference type="NCBI Taxonomy" id="1049966"/>
    <lineage>
        <taxon>Bacteria</taxon>
        <taxon>Pseudomonadati</taxon>
        <taxon>Spirochaetota</taxon>
        <taxon>Spirochaetia</taxon>
        <taxon>Leptospirales</taxon>
        <taxon>Leptospiraceae</taxon>
        <taxon>Leptospira</taxon>
    </lineage>
</organism>
<reference evidence="1 2" key="1">
    <citation type="submission" date="2012-10" db="EMBL/GenBank/DDBJ databases">
        <authorList>
            <person name="Harkins D.M."/>
            <person name="Durkin A.S."/>
            <person name="Brinkac L.M."/>
            <person name="Selengut J.D."/>
            <person name="Sanka R."/>
            <person name="DePew J."/>
            <person name="Purushe J."/>
            <person name="Peacock S.J."/>
            <person name="Thaipadungpanit J."/>
            <person name="Wuthiekanun V.W."/>
            <person name="Day N.P."/>
            <person name="Vinetz J.M."/>
            <person name="Sutton G.G."/>
            <person name="Nelson W.C."/>
            <person name="Fouts D.E."/>
        </authorList>
    </citation>
    <scope>NUCLEOTIDE SEQUENCE [LARGE SCALE GENOMIC DNA]</scope>
    <source>
        <strain evidence="1 2">H1</strain>
    </source>
</reference>